<organism evidence="5 6">
    <name type="scientific">Perkinsus olseni</name>
    <name type="common">Perkinsus atlanticus</name>
    <dbReference type="NCBI Taxonomy" id="32597"/>
    <lineage>
        <taxon>Eukaryota</taxon>
        <taxon>Sar</taxon>
        <taxon>Alveolata</taxon>
        <taxon>Perkinsozoa</taxon>
        <taxon>Perkinsea</taxon>
        <taxon>Perkinsida</taxon>
        <taxon>Perkinsidae</taxon>
        <taxon>Perkinsus</taxon>
    </lineage>
</organism>
<keyword evidence="3" id="KW-0812">Transmembrane</keyword>
<evidence type="ECO:0000256" key="1">
    <source>
        <dbReference type="ARBA" id="ARBA00009199"/>
    </source>
</evidence>
<dbReference type="Pfam" id="PF01425">
    <property type="entry name" value="Amidase"/>
    <property type="match status" value="3"/>
</dbReference>
<dbReference type="InterPro" id="IPR020556">
    <property type="entry name" value="Amidase_CS"/>
</dbReference>
<feature type="domain" description="Amidase" evidence="4">
    <location>
        <begin position="182"/>
        <end position="612"/>
    </location>
</feature>
<keyword evidence="3" id="KW-0472">Membrane</keyword>
<dbReference type="SUPFAM" id="SSF75304">
    <property type="entry name" value="Amidase signature (AS) enzymes"/>
    <property type="match status" value="2"/>
</dbReference>
<protein>
    <recommendedName>
        <fullName evidence="4">Amidase domain-containing protein</fullName>
    </recommendedName>
</protein>
<sequence>MASFVTKCSFCGFVIALVIGLFGFLTGDMVLYGLTGPVPVLGEGGYDVKDLVAPSASGTKLQVLAWILGQWRGGRIIRRALLNSNHPETLRQLSLQVDKRIPSLDMPIRRLSRFAVEALLLKCKLGDDDFKAAQRYADEERAQLAENPTQYLSQLDSSEYPYHTIEDYHRLYVSGDRTPTHVIKRVLAAVAELNPTIKAIQDLLPESVILSMATASESRYAEGKPLSMLDGVPFAVKDEMKIKGLPNLLGTNPEALLPGKPKAEKESDPVVQALLDAGAILLGTTTMHEYGVSPLGYNSWYQGPLNAFNTSYFTGGSSSGSATAVAAGLVPFAIGFDGGGSIRIPSSWSGVVGLAPTFGRVNFETGSTPVFSTIHCGPIAATVADAAHVLRVIGNTKHEVPHIYDRLYGPDGRPAVHLHALTSPQESRKVTVGVFQDWVRHSGPEVYRAFERTLGALRWSVYNFTMPNMGGQALSHALTISAEFAKVLDYEIIPRLEPGSQIQLGIGRDITAVEKLAMDRLKGWSMEQWTAVFDKVDAIVMPTLPLTSIPITEDSKAHGISDSPLFVKMMRYIWPTNFLGFPSITVPVGYDAEGMPIGLLVMCPQWKDDECLALAEQVEKAAESTAQLTDAQRQSAGNYDLKTMNVMPLTGIPLKLAAYAMTGTNFIKRTIRSLVAKKTFKDIGVPALKTFADTLEGRMKWPFYRLSKQASPSDAVDQDPSKGEDLTGPGPRPYYSIEDYHHAFLQGALDPLDVAGVVYNQAKLLNKSFHFMAEFADWQSIQQAASASSQRYKCGKPLSKLDGLLFIIKEEMSVEHLMELVGTNPRDKRNPRIGKFATKNDPVIQALVDAGAIPCGTSVMHEYGISPVGYNVWYQGPLNVHDRTRYTGGSSSGSATGVALGLFTFAIGFDGGGSVRDPSAWSGVVGAIATFGAVKFENDETEIFTTLHCGPITTNANDAAIVLSVMANTKNQGKHFYDKVYQGMFGVPMPKINFAPPCHNTFTIGYDTAWVHDSDPEIEAMFYEVHDWIQQQPGMAVFDKVDAIVMPTLPLTSIPITEDSKAHGISDSPLFVKMMRYIWPTNFLGFPSITVPVGYDAQGMPIGLLVMCPQWKDDECLALAEQVEKAAVGERRRPSENWIDTLSEL</sequence>
<feature type="transmembrane region" description="Helical" evidence="3">
    <location>
        <begin position="12"/>
        <end position="34"/>
    </location>
</feature>
<dbReference type="EMBL" id="JABANO010041096">
    <property type="protein sequence ID" value="KAF4680485.1"/>
    <property type="molecule type" value="Genomic_DNA"/>
</dbReference>
<keyword evidence="6" id="KW-1185">Reference proteome</keyword>
<name>A0A7J6N9I3_PEROL</name>
<comment type="caution">
    <text evidence="5">The sequence shown here is derived from an EMBL/GenBank/DDBJ whole genome shotgun (WGS) entry which is preliminary data.</text>
</comment>
<dbReference type="Gene3D" id="3.90.1300.10">
    <property type="entry name" value="Amidase signature (AS) domain"/>
    <property type="match status" value="3"/>
</dbReference>
<dbReference type="Proteomes" id="UP000553632">
    <property type="component" value="Unassembled WGS sequence"/>
</dbReference>
<proteinExistence type="inferred from homology"/>
<dbReference type="AlphaFoldDB" id="A0A7J6N9I3"/>
<comment type="similarity">
    <text evidence="1">Belongs to the amidase family.</text>
</comment>
<accession>A0A7J6N9I3</accession>
<dbReference type="InterPro" id="IPR036928">
    <property type="entry name" value="AS_sf"/>
</dbReference>
<evidence type="ECO:0000259" key="4">
    <source>
        <dbReference type="Pfam" id="PF01425"/>
    </source>
</evidence>
<evidence type="ECO:0000313" key="5">
    <source>
        <dbReference type="EMBL" id="KAF4680485.1"/>
    </source>
</evidence>
<dbReference type="PANTHER" id="PTHR11895:SF67">
    <property type="entry name" value="AMIDASE DOMAIN-CONTAINING PROTEIN"/>
    <property type="match status" value="1"/>
</dbReference>
<gene>
    <name evidence="5" type="ORF">FOZ63_033620</name>
</gene>
<dbReference type="InterPro" id="IPR000120">
    <property type="entry name" value="Amidase"/>
</dbReference>
<keyword evidence="3" id="KW-1133">Transmembrane helix</keyword>
<evidence type="ECO:0000313" key="6">
    <source>
        <dbReference type="Proteomes" id="UP000553632"/>
    </source>
</evidence>
<evidence type="ECO:0000256" key="2">
    <source>
        <dbReference type="SAM" id="MobiDB-lite"/>
    </source>
</evidence>
<reference evidence="5 6" key="1">
    <citation type="submission" date="2020-04" db="EMBL/GenBank/DDBJ databases">
        <title>Perkinsus olseni comparative genomics.</title>
        <authorList>
            <person name="Bogema D.R."/>
        </authorList>
    </citation>
    <scope>NUCLEOTIDE SEQUENCE [LARGE SCALE GENOMIC DNA]</scope>
    <source>
        <strain evidence="5 6">ATCC PRA-207</strain>
    </source>
</reference>
<evidence type="ECO:0000256" key="3">
    <source>
        <dbReference type="SAM" id="Phobius"/>
    </source>
</evidence>
<feature type="domain" description="Amidase" evidence="4">
    <location>
        <begin position="759"/>
        <end position="1029"/>
    </location>
</feature>
<dbReference type="PANTHER" id="PTHR11895">
    <property type="entry name" value="TRANSAMIDASE"/>
    <property type="match status" value="1"/>
</dbReference>
<feature type="region of interest" description="Disordered" evidence="2">
    <location>
        <begin position="710"/>
        <end position="730"/>
    </location>
</feature>
<dbReference type="GO" id="GO:0003824">
    <property type="term" value="F:catalytic activity"/>
    <property type="evidence" value="ECO:0007669"/>
    <property type="project" value="InterPro"/>
</dbReference>
<dbReference type="PROSITE" id="PS00571">
    <property type="entry name" value="AMIDASES"/>
    <property type="match status" value="2"/>
</dbReference>
<dbReference type="OMA" id="LGHECVE"/>
<feature type="domain" description="Amidase" evidence="4">
    <location>
        <begin position="1036"/>
        <end position="1117"/>
    </location>
</feature>
<dbReference type="InterPro" id="IPR023631">
    <property type="entry name" value="Amidase_dom"/>
</dbReference>